<evidence type="ECO:0000256" key="1">
    <source>
        <dbReference type="ARBA" id="ARBA00022670"/>
    </source>
</evidence>
<dbReference type="GO" id="GO:0006508">
    <property type="term" value="P:proteolysis"/>
    <property type="evidence" value="ECO:0007669"/>
    <property type="project" value="UniProtKB-KW"/>
</dbReference>
<evidence type="ECO:0000256" key="5">
    <source>
        <dbReference type="ARBA" id="ARBA00022837"/>
    </source>
</evidence>
<dbReference type="Gene3D" id="3.40.50.200">
    <property type="entry name" value="Peptidase S8/S53 domain"/>
    <property type="match status" value="1"/>
</dbReference>
<dbReference type="SUPFAM" id="SSF52743">
    <property type="entry name" value="Subtilisin-like"/>
    <property type="match status" value="1"/>
</dbReference>
<dbReference type="GO" id="GO:0046872">
    <property type="term" value="F:metal ion binding"/>
    <property type="evidence" value="ECO:0007669"/>
    <property type="project" value="UniProtKB-UniRule"/>
</dbReference>
<dbReference type="KEGG" id="lck:HN018_16375"/>
<dbReference type="Pfam" id="PF00082">
    <property type="entry name" value="Peptidase_S8"/>
    <property type="match status" value="1"/>
</dbReference>
<dbReference type="InterPro" id="IPR030400">
    <property type="entry name" value="Sedolisin_dom"/>
</dbReference>
<feature type="binding site" evidence="7">
    <location>
        <position position="583"/>
    </location>
    <ligand>
        <name>Ca(2+)</name>
        <dbReference type="ChEBI" id="CHEBI:29108"/>
    </ligand>
</feature>
<evidence type="ECO:0000256" key="7">
    <source>
        <dbReference type="PROSITE-ProRule" id="PRU01032"/>
    </source>
</evidence>
<proteinExistence type="predicted"/>
<dbReference type="SMART" id="SM00944">
    <property type="entry name" value="Pro-kuma_activ"/>
    <property type="match status" value="1"/>
</dbReference>
<evidence type="ECO:0000256" key="6">
    <source>
        <dbReference type="ARBA" id="ARBA00023145"/>
    </source>
</evidence>
<reference evidence="11 12" key="1">
    <citation type="journal article" date="2014" name="World J. Microbiol. Biotechnol.">
        <title>Biodiversity and physiological characteristics of Antarctic and Arctic lichens-associated bacteria.</title>
        <authorList>
            <person name="Lee Y.M."/>
            <person name="Kim E.H."/>
            <person name="Lee H.K."/>
            <person name="Hong S.G."/>
        </authorList>
    </citation>
    <scope>NUCLEOTIDE SEQUENCE [LARGE SCALE GENOMIC DNA]</scope>
    <source>
        <strain evidence="11 12">PAMC 26569</strain>
    </source>
</reference>
<feature type="binding site" evidence="7">
    <location>
        <position position="584"/>
    </location>
    <ligand>
        <name>Ca(2+)</name>
        <dbReference type="ChEBI" id="CHEBI:29108"/>
    </ligand>
</feature>
<organism evidence="11 12">
    <name type="scientific">Lichenicola cladoniae</name>
    <dbReference type="NCBI Taxonomy" id="1484109"/>
    <lineage>
        <taxon>Bacteria</taxon>
        <taxon>Pseudomonadati</taxon>
        <taxon>Pseudomonadota</taxon>
        <taxon>Alphaproteobacteria</taxon>
        <taxon>Acetobacterales</taxon>
        <taxon>Acetobacteraceae</taxon>
        <taxon>Lichenicola</taxon>
    </lineage>
</organism>
<dbReference type="SUPFAM" id="SSF54897">
    <property type="entry name" value="Protease propeptides/inhibitors"/>
    <property type="match status" value="1"/>
</dbReference>
<keyword evidence="1 7" id="KW-0645">Protease</keyword>
<evidence type="ECO:0000256" key="2">
    <source>
        <dbReference type="ARBA" id="ARBA00022723"/>
    </source>
</evidence>
<dbReference type="InterPro" id="IPR015366">
    <property type="entry name" value="S53_propep"/>
</dbReference>
<keyword evidence="12" id="KW-1185">Reference proteome</keyword>
<dbReference type="GO" id="GO:0004252">
    <property type="term" value="F:serine-type endopeptidase activity"/>
    <property type="evidence" value="ECO:0007669"/>
    <property type="project" value="UniProtKB-UniRule"/>
</dbReference>
<dbReference type="AlphaFoldDB" id="A0A6M8HT92"/>
<dbReference type="PANTHER" id="PTHR14218">
    <property type="entry name" value="PROTEASE S8 TRIPEPTIDYL PEPTIDASE I CLN2"/>
    <property type="match status" value="1"/>
</dbReference>
<keyword evidence="8" id="KW-0732">Signal</keyword>
<protein>
    <submittedName>
        <fullName evidence="11">S8/S53 family peptidase</fullName>
    </submittedName>
</protein>
<feature type="signal peptide" evidence="8">
    <location>
        <begin position="1"/>
        <end position="32"/>
    </location>
</feature>
<gene>
    <name evidence="11" type="ORF">HN018_16375</name>
</gene>
<feature type="domain" description="EH" evidence="9">
    <location>
        <begin position="513"/>
        <end position="574"/>
    </location>
</feature>
<keyword evidence="5 7" id="KW-0106">Calcium</keyword>
<dbReference type="RefSeq" id="WP_171833067.1">
    <property type="nucleotide sequence ID" value="NZ_CP053708.1"/>
</dbReference>
<keyword evidence="4 7" id="KW-0720">Serine protease</keyword>
<dbReference type="GO" id="GO:0008240">
    <property type="term" value="F:tripeptidyl-peptidase activity"/>
    <property type="evidence" value="ECO:0007669"/>
    <property type="project" value="TreeGrafter"/>
</dbReference>
<name>A0A6M8HT92_9PROT</name>
<feature type="binding site" evidence="7">
    <location>
        <position position="656"/>
    </location>
    <ligand>
        <name>Ca(2+)</name>
        <dbReference type="ChEBI" id="CHEBI:29108"/>
    </ligand>
</feature>
<accession>A0A6M8HT92</accession>
<dbReference type="PROSITE" id="PS50031">
    <property type="entry name" value="EH"/>
    <property type="match status" value="1"/>
</dbReference>
<evidence type="ECO:0000259" key="9">
    <source>
        <dbReference type="PROSITE" id="PS50031"/>
    </source>
</evidence>
<evidence type="ECO:0000256" key="3">
    <source>
        <dbReference type="ARBA" id="ARBA00022801"/>
    </source>
</evidence>
<dbReference type="EMBL" id="CP053708">
    <property type="protein sequence ID" value="QKE91411.1"/>
    <property type="molecule type" value="Genomic_DNA"/>
</dbReference>
<evidence type="ECO:0000256" key="4">
    <source>
        <dbReference type="ARBA" id="ARBA00022825"/>
    </source>
</evidence>
<evidence type="ECO:0000313" key="12">
    <source>
        <dbReference type="Proteomes" id="UP000500767"/>
    </source>
</evidence>
<dbReference type="InterPro" id="IPR023828">
    <property type="entry name" value="Peptidase_S8_Ser-AS"/>
</dbReference>
<keyword evidence="6" id="KW-0865">Zymogen</keyword>
<dbReference type="InterPro" id="IPR036852">
    <property type="entry name" value="Peptidase_S8/S53_dom_sf"/>
</dbReference>
<feature type="active site" description="Charge relay system" evidence="7">
    <location>
        <position position="333"/>
    </location>
</feature>
<feature type="active site" description="Charge relay system" evidence="7">
    <location>
        <position position="545"/>
    </location>
</feature>
<dbReference type="Proteomes" id="UP000500767">
    <property type="component" value="Chromosome"/>
</dbReference>
<dbReference type="PROSITE" id="PS00138">
    <property type="entry name" value="SUBTILASE_SER"/>
    <property type="match status" value="1"/>
</dbReference>
<evidence type="ECO:0000313" key="11">
    <source>
        <dbReference type="EMBL" id="QKE91411.1"/>
    </source>
</evidence>
<dbReference type="PROSITE" id="PS51695">
    <property type="entry name" value="SEDOLISIN"/>
    <property type="match status" value="1"/>
</dbReference>
<comment type="cofactor">
    <cofactor evidence="7">
        <name>Ca(2+)</name>
        <dbReference type="ChEBI" id="CHEBI:29108"/>
    </cofactor>
    <text evidence="7">Binds 1 Ca(2+) ion per subunit.</text>
</comment>
<feature type="active site" description="Charge relay system" evidence="7">
    <location>
        <position position="337"/>
    </location>
</feature>
<feature type="binding site" evidence="7">
    <location>
        <position position="658"/>
    </location>
    <ligand>
        <name>Ca(2+)</name>
        <dbReference type="ChEBI" id="CHEBI:29108"/>
    </ligand>
</feature>
<evidence type="ECO:0000259" key="10">
    <source>
        <dbReference type="PROSITE" id="PS51695"/>
    </source>
</evidence>
<feature type="chain" id="PRO_5026746844" evidence="8">
    <location>
        <begin position="33"/>
        <end position="680"/>
    </location>
</feature>
<dbReference type="CDD" id="cd04056">
    <property type="entry name" value="Peptidases_S53"/>
    <property type="match status" value="1"/>
</dbReference>
<dbReference type="InterPro" id="IPR000261">
    <property type="entry name" value="EH_dom"/>
</dbReference>
<keyword evidence="2 7" id="KW-0479">Metal-binding</keyword>
<dbReference type="PANTHER" id="PTHR14218:SF15">
    <property type="entry name" value="TRIPEPTIDYL-PEPTIDASE 1"/>
    <property type="match status" value="1"/>
</dbReference>
<dbReference type="InterPro" id="IPR000209">
    <property type="entry name" value="Peptidase_S8/S53_dom"/>
</dbReference>
<evidence type="ECO:0000256" key="8">
    <source>
        <dbReference type="SAM" id="SignalP"/>
    </source>
</evidence>
<dbReference type="CDD" id="cd11377">
    <property type="entry name" value="Pro-peptidase_S53"/>
    <property type="match status" value="1"/>
</dbReference>
<sequence length="680" mass="69765">MAFQSSTSLTRALLFVSVAVVSTTTIIPIASAAASADAVQDLGEVAAASQVSATIWLKPHSEQALETAIARRMEPGSPDYHHWMTQAEVAAYGVTADEASALVTSLKASGLQVSMRGDGTGALRVTGTASALSHVFNTTLHQFKVGNTQYRAPVAEPRLSGSMNTLVAGITGLATARMTPYAIRQVNFATGKPVQFSLADAADPSTVFTDDCFVAKRTLALAHFIPNGGTEHFSVTGPGYLATGVNPATATCGYTAKQASAHYGLDAVYRQGYQGEGQTIVLVDAYGSPTIQADANTFSKMMGLPALTAANFKVVYPDGPPIANPYPTGWPVEVSLDVEWAHAIAPKAKLVLVVAPSDDADELTYAMQYAVSHKLGEVISNSYGYAEAAYGPATARAFNSVIRQAAAQGIAVNVSTGDSGDFGLGRPYGAASIPADSPYATGVGGTSLGIPSDDGPVETSWGSVFTDLGDINGIDVPPGFEGFRQGGGGGQSAYLEKPKWQKNLVGTGRMLPDVSAFADPFTGAIIVTPSDDGTQTVVEVIGGTSLSSPVFSAIWALADQAAGTKLGQAAPIISRMAPAALTDIVPVQASLSNLSGSIGTVSDTKFYLPAALLDIAAIQPNGFVGVGAQVTSPTAGIGATFDFSFGADSSLIAQPGWDDATGYGVPNGLAFIRAAAKAAR</sequence>
<dbReference type="InterPro" id="IPR050819">
    <property type="entry name" value="Tripeptidyl-peptidase_I"/>
</dbReference>
<feature type="domain" description="Peptidase S53" evidence="10">
    <location>
        <begin position="253"/>
        <end position="678"/>
    </location>
</feature>
<keyword evidence="3 7" id="KW-0378">Hydrolase</keyword>
<dbReference type="Pfam" id="PF09286">
    <property type="entry name" value="Pro-kuma_activ"/>
    <property type="match status" value="1"/>
</dbReference>